<evidence type="ECO:0000313" key="8">
    <source>
        <dbReference type="Proteomes" id="UP000234239"/>
    </source>
</evidence>
<dbReference type="EMBL" id="PKGY01000001">
    <property type="protein sequence ID" value="PKZ23201.1"/>
    <property type="molecule type" value="Genomic_DNA"/>
</dbReference>
<dbReference type="PROSITE" id="PS51721">
    <property type="entry name" value="G_CP"/>
    <property type="match status" value="1"/>
</dbReference>
<accession>A0A2I1MSV7</accession>
<dbReference type="OrthoDB" id="9779790at2"/>
<feature type="domain" description="CP-type G" evidence="6">
    <location>
        <begin position="15"/>
        <end position="180"/>
    </location>
</feature>
<dbReference type="Pfam" id="PF01926">
    <property type="entry name" value="MMR_HSR1"/>
    <property type="match status" value="1"/>
</dbReference>
<dbReference type="AlphaFoldDB" id="A0A2I1MSV7"/>
<dbReference type="Proteomes" id="UP000234239">
    <property type="component" value="Unassembled WGS sequence"/>
</dbReference>
<dbReference type="PANTHER" id="PTHR45782:SF4">
    <property type="entry name" value="MITOCHONDRIAL RIBOSOME-ASSOCIATED GTPASE 1"/>
    <property type="match status" value="1"/>
</dbReference>
<comment type="similarity">
    <text evidence="4">Belongs to the TRAFAC class YlqF/YawG GTPase family. MTG1 subfamily.</text>
</comment>
<dbReference type="PIRSF" id="PIRSF006230">
    <property type="entry name" value="MG442"/>
    <property type="match status" value="1"/>
</dbReference>
<feature type="binding site" evidence="5">
    <location>
        <begin position="59"/>
        <end position="62"/>
    </location>
    <ligand>
        <name>GTP</name>
        <dbReference type="ChEBI" id="CHEBI:37565"/>
    </ligand>
</feature>
<keyword evidence="3 4" id="KW-0342">GTP-binding</keyword>
<dbReference type="InterPro" id="IPR019991">
    <property type="entry name" value="GTP-bd_ribosome_bgen"/>
</dbReference>
<reference evidence="7 8" key="1">
    <citation type="submission" date="2017-12" db="EMBL/GenBank/DDBJ databases">
        <title>Phylogenetic diversity of female urinary microbiome.</title>
        <authorList>
            <person name="Thomas-White K."/>
            <person name="Wolfe A.J."/>
        </authorList>
    </citation>
    <scope>NUCLEOTIDE SEQUENCE [LARGE SCALE GENOMIC DNA]</scope>
    <source>
        <strain evidence="7 8">UMB0139</strain>
    </source>
</reference>
<dbReference type="CDD" id="cd01856">
    <property type="entry name" value="YlqF"/>
    <property type="match status" value="1"/>
</dbReference>
<gene>
    <name evidence="7" type="primary">ylqF</name>
    <name evidence="7" type="ORF">CYJ28_01225</name>
</gene>
<sequence>MATIQWYPGHMAKAKKEVQNHLSQVDYVIELRDARVPESSKNPMIDQIIQDKPRIIVLNKSDLADKEETQAWLDLLNQEEGSQACALNSKNPKEMKRFKKKLYDWTAPVREKWQAKGVKHQAVRLMIVGIPNVGKSTFINQFTQKKKAQVGNKPGVTKGQQWIRIDKDFELLDTPGILWPKFEDPEVGTRLALCTAIKQTHYYNDDIALYALAFLMDYYPGAIEAKYPISADQVHPPYPELLMTLTEKMGFLDDYDRASEKIIKDFQDGAISRLTLDRVADYEMAQEAADND</sequence>
<comment type="subcellular location">
    <subcellularLocation>
        <location evidence="4">Cytoplasm</location>
    </subcellularLocation>
</comment>
<dbReference type="GO" id="GO:0005737">
    <property type="term" value="C:cytoplasm"/>
    <property type="evidence" value="ECO:0007669"/>
    <property type="project" value="UniProtKB-SubCell"/>
</dbReference>
<name>A0A2I1MSV7_9LACT</name>
<protein>
    <recommendedName>
        <fullName evidence="1 4">Ribosome biogenesis GTPase A</fullName>
    </recommendedName>
</protein>
<dbReference type="GO" id="GO:0003924">
    <property type="term" value="F:GTPase activity"/>
    <property type="evidence" value="ECO:0007669"/>
    <property type="project" value="TreeGrafter"/>
</dbReference>
<evidence type="ECO:0000313" key="7">
    <source>
        <dbReference type="EMBL" id="PKZ23201.1"/>
    </source>
</evidence>
<keyword evidence="2 4" id="KW-0547">Nucleotide-binding</keyword>
<keyword evidence="4" id="KW-0963">Cytoplasm</keyword>
<comment type="caution">
    <text evidence="7">The sequence shown here is derived from an EMBL/GenBank/DDBJ whole genome shotgun (WGS) entry which is preliminary data.</text>
</comment>
<dbReference type="NCBIfam" id="TIGR03596">
    <property type="entry name" value="GTPase_YlqF"/>
    <property type="match status" value="1"/>
</dbReference>
<dbReference type="InterPro" id="IPR006073">
    <property type="entry name" value="GTP-bd"/>
</dbReference>
<evidence type="ECO:0000256" key="4">
    <source>
        <dbReference type="PIRNR" id="PIRNR006230"/>
    </source>
</evidence>
<comment type="function">
    <text evidence="4">Required for a late step of 50S ribosomal subunit assembly. Has GTPase activity.</text>
</comment>
<evidence type="ECO:0000256" key="1">
    <source>
        <dbReference type="ARBA" id="ARBA00014898"/>
    </source>
</evidence>
<organism evidence="7 8">
    <name type="scientific">Aerococcus sanguinicola</name>
    <dbReference type="NCBI Taxonomy" id="119206"/>
    <lineage>
        <taxon>Bacteria</taxon>
        <taxon>Bacillati</taxon>
        <taxon>Bacillota</taxon>
        <taxon>Bacilli</taxon>
        <taxon>Lactobacillales</taxon>
        <taxon>Aerococcaceae</taxon>
        <taxon>Aerococcus</taxon>
    </lineage>
</organism>
<dbReference type="Gene3D" id="1.10.1580.10">
    <property type="match status" value="1"/>
</dbReference>
<dbReference type="RefSeq" id="WP_070485877.1">
    <property type="nucleotide sequence ID" value="NZ_CAJHKM010000002.1"/>
</dbReference>
<dbReference type="Gene3D" id="3.40.50.300">
    <property type="entry name" value="P-loop containing nucleotide triphosphate hydrolases"/>
    <property type="match status" value="1"/>
</dbReference>
<feature type="binding site" evidence="5">
    <location>
        <position position="176"/>
    </location>
    <ligand>
        <name>GTP</name>
        <dbReference type="ChEBI" id="CHEBI:37565"/>
    </ligand>
</feature>
<dbReference type="InterPro" id="IPR016478">
    <property type="entry name" value="GTPase_MTG1"/>
</dbReference>
<dbReference type="GO" id="GO:0006412">
    <property type="term" value="P:translation"/>
    <property type="evidence" value="ECO:0007669"/>
    <property type="project" value="TreeGrafter"/>
</dbReference>
<dbReference type="InterPro" id="IPR027417">
    <property type="entry name" value="P-loop_NTPase"/>
</dbReference>
<dbReference type="GO" id="GO:0005525">
    <property type="term" value="F:GTP binding"/>
    <property type="evidence" value="ECO:0007669"/>
    <property type="project" value="UniProtKB-KW"/>
</dbReference>
<evidence type="ECO:0000256" key="2">
    <source>
        <dbReference type="ARBA" id="ARBA00022741"/>
    </source>
</evidence>
<dbReference type="SUPFAM" id="SSF52540">
    <property type="entry name" value="P-loop containing nucleoside triphosphate hydrolases"/>
    <property type="match status" value="1"/>
</dbReference>
<proteinExistence type="inferred from homology"/>
<evidence type="ECO:0000256" key="5">
    <source>
        <dbReference type="PIRSR" id="PIRSR006230-1"/>
    </source>
</evidence>
<evidence type="ECO:0000259" key="6">
    <source>
        <dbReference type="PROSITE" id="PS51721"/>
    </source>
</evidence>
<dbReference type="FunFam" id="3.40.50.300:FF:000590">
    <property type="entry name" value="Ribosome biogenesis GTPase A"/>
    <property type="match status" value="1"/>
</dbReference>
<feature type="binding site" evidence="5">
    <location>
        <begin position="132"/>
        <end position="137"/>
    </location>
    <ligand>
        <name>GTP</name>
        <dbReference type="ChEBI" id="CHEBI:37565"/>
    </ligand>
</feature>
<evidence type="ECO:0000256" key="3">
    <source>
        <dbReference type="ARBA" id="ARBA00023134"/>
    </source>
</evidence>
<dbReference type="InterPro" id="IPR030378">
    <property type="entry name" value="G_CP_dom"/>
</dbReference>
<feature type="binding site" evidence="5">
    <location>
        <begin position="88"/>
        <end position="89"/>
    </location>
    <ligand>
        <name>GTP</name>
        <dbReference type="ChEBI" id="CHEBI:37565"/>
    </ligand>
</feature>
<dbReference type="PANTHER" id="PTHR45782">
    <property type="entry name" value="MITOCHONDRIAL RIBOSOME-ASSOCIATED GTPASE 1"/>
    <property type="match status" value="1"/>
</dbReference>
<dbReference type="InterPro" id="IPR023179">
    <property type="entry name" value="GTP-bd_ortho_bundle_sf"/>
</dbReference>